<feature type="compositionally biased region" description="Basic residues" evidence="1">
    <location>
        <begin position="431"/>
        <end position="441"/>
    </location>
</feature>
<dbReference type="AlphaFoldDB" id="A0A813IZM8"/>
<evidence type="ECO:0000313" key="3">
    <source>
        <dbReference type="Proteomes" id="UP000626109"/>
    </source>
</evidence>
<feature type="compositionally biased region" description="Basic residues" evidence="1">
    <location>
        <begin position="539"/>
        <end position="551"/>
    </location>
</feature>
<feature type="region of interest" description="Disordered" evidence="1">
    <location>
        <begin position="172"/>
        <end position="191"/>
    </location>
</feature>
<proteinExistence type="predicted"/>
<accession>A0A813IZM8</accession>
<dbReference type="EMBL" id="CAJNNW010017410">
    <property type="protein sequence ID" value="CAE8660914.1"/>
    <property type="molecule type" value="Genomic_DNA"/>
</dbReference>
<feature type="compositionally biased region" description="Low complexity" evidence="1">
    <location>
        <begin position="505"/>
        <end position="516"/>
    </location>
</feature>
<feature type="region of interest" description="Disordered" evidence="1">
    <location>
        <begin position="505"/>
        <end position="551"/>
    </location>
</feature>
<sequence>MACKVVQPNLSDGLQGGSEVLSDSASGCSTPDQPRSDVASSLGPPSAVSAASLREEPSPGASELSDALLAVGGDRSGPKSASAPRRGALYLAPGGETETDPLVTGSRPLSRCSSASSLGLGLAGDNAPSKRQCMQSLSDTVLAVVARRNARRCQEAEGPPKRSFSLPAVLTAEEQEGSEDSAQNERGPQGRRLRLSQARLIIPRSVSQYFECCRYARAHSEGLLFASTEPEGPMVARRELAPRALSDSVLARRRLLGLQSLQEAEDSPSEGVGPGGVKAKKATRKLPIEELVEGSLFEGQIVRTNRLGLLVDIGATQLGLLRWKLVRGVPKNLLQAGEALANLEVHQIQIKKRRFSLYLMAVGHDGEELEETGYLDILARIASWAGVVMPMAKGAPDGGDTVPSTNKQGSAVKASSPGTISLAVPDAPSDKRRRRPKHRKNAAAAAEVDPTGSAWSGGPWSAWAKAAQPGGTQAWGSQRSTQAWSSDTRNVAWTSSEWNGASAAWADSSWGDGWAAESTWASEQVPGRPVPAASGQQWRARHRGRGRGQRA</sequence>
<feature type="compositionally biased region" description="Polar residues" evidence="1">
    <location>
        <begin position="21"/>
        <end position="33"/>
    </location>
</feature>
<evidence type="ECO:0000256" key="1">
    <source>
        <dbReference type="SAM" id="MobiDB-lite"/>
    </source>
</evidence>
<feature type="region of interest" description="Disordered" evidence="1">
    <location>
        <begin position="1"/>
        <end position="109"/>
    </location>
</feature>
<reference evidence="2" key="1">
    <citation type="submission" date="2021-02" db="EMBL/GenBank/DDBJ databases">
        <authorList>
            <person name="Dougan E. K."/>
            <person name="Rhodes N."/>
            <person name="Thang M."/>
            <person name="Chan C."/>
        </authorList>
    </citation>
    <scope>NUCLEOTIDE SEQUENCE</scope>
</reference>
<gene>
    <name evidence="2" type="ORF">PGLA2088_LOCUS14335</name>
</gene>
<organism evidence="2 3">
    <name type="scientific">Polarella glacialis</name>
    <name type="common">Dinoflagellate</name>
    <dbReference type="NCBI Taxonomy" id="89957"/>
    <lineage>
        <taxon>Eukaryota</taxon>
        <taxon>Sar</taxon>
        <taxon>Alveolata</taxon>
        <taxon>Dinophyceae</taxon>
        <taxon>Suessiales</taxon>
        <taxon>Suessiaceae</taxon>
        <taxon>Polarella</taxon>
    </lineage>
</organism>
<name>A0A813IZM8_POLGL</name>
<dbReference type="Proteomes" id="UP000626109">
    <property type="component" value="Unassembled WGS sequence"/>
</dbReference>
<feature type="region of interest" description="Disordered" evidence="1">
    <location>
        <begin position="395"/>
        <end position="456"/>
    </location>
</feature>
<protein>
    <submittedName>
        <fullName evidence="2">Uncharacterized protein</fullName>
    </submittedName>
</protein>
<evidence type="ECO:0000313" key="2">
    <source>
        <dbReference type="EMBL" id="CAE8660914.1"/>
    </source>
</evidence>
<comment type="caution">
    <text evidence="2">The sequence shown here is derived from an EMBL/GenBank/DDBJ whole genome shotgun (WGS) entry which is preliminary data.</text>
</comment>